<evidence type="ECO:0000313" key="1">
    <source>
        <dbReference type="EMBL" id="EPR35579.1"/>
    </source>
</evidence>
<organism evidence="1 2">
    <name type="scientific">Alkalidesulfovibrio alkalitolerans DSM 16529</name>
    <dbReference type="NCBI Taxonomy" id="1121439"/>
    <lineage>
        <taxon>Bacteria</taxon>
        <taxon>Pseudomonadati</taxon>
        <taxon>Thermodesulfobacteriota</taxon>
        <taxon>Desulfovibrionia</taxon>
        <taxon>Desulfovibrionales</taxon>
        <taxon>Desulfovibrionaceae</taxon>
        <taxon>Alkalidesulfovibrio</taxon>
    </lineage>
</organism>
<comment type="caution">
    <text evidence="1">The sequence shown here is derived from an EMBL/GenBank/DDBJ whole genome shotgun (WGS) entry which is preliminary data.</text>
</comment>
<protein>
    <submittedName>
        <fullName evidence="1">Uncharacterized protein</fullName>
    </submittedName>
</protein>
<evidence type="ECO:0000313" key="2">
    <source>
        <dbReference type="Proteomes" id="UP000014975"/>
    </source>
</evidence>
<dbReference type="Proteomes" id="UP000014975">
    <property type="component" value="Unassembled WGS sequence"/>
</dbReference>
<gene>
    <name evidence="1" type="ORF">dsat_1920</name>
</gene>
<dbReference type="EMBL" id="ATHI01000003">
    <property type="protein sequence ID" value="EPR35579.1"/>
    <property type="molecule type" value="Genomic_DNA"/>
</dbReference>
<name>S7UNH8_9BACT</name>
<proteinExistence type="predicted"/>
<dbReference type="PATRIC" id="fig|1121439.3.peg.308"/>
<dbReference type="RefSeq" id="WP_020885806.1">
    <property type="nucleotide sequence ID" value="NZ_ATHI01000003.1"/>
</dbReference>
<dbReference type="AlphaFoldDB" id="S7UNH8"/>
<keyword evidence="2" id="KW-1185">Reference proteome</keyword>
<dbReference type="STRING" id="1121439.dsat_1920"/>
<sequence length="57" mass="6482">MTQDEKKHELRKALADFFTNPAVLAMWRGHIKRKGLSSEDAEEVVGWLKLWANGGSK</sequence>
<reference evidence="1 2" key="1">
    <citation type="journal article" date="2013" name="Genome Announc.">
        <title>Draft genome sequences for three mercury-methylating, sulfate-reducing bacteria.</title>
        <authorList>
            <person name="Brown S.D."/>
            <person name="Hurt R.A.Jr."/>
            <person name="Gilmour C.C."/>
            <person name="Elias D.A."/>
        </authorList>
    </citation>
    <scope>NUCLEOTIDE SEQUENCE [LARGE SCALE GENOMIC DNA]</scope>
    <source>
        <strain evidence="1 2">DSM 16529</strain>
    </source>
</reference>
<accession>S7UNH8</accession>